<comment type="subcellular location">
    <subcellularLocation>
        <location evidence="6">Endomembrane system</location>
        <topology evidence="6">Single-pass membrane protein</topology>
    </subcellularLocation>
    <subcellularLocation>
        <location evidence="1">Nucleus membrane</location>
    </subcellularLocation>
</comment>
<keyword evidence="3" id="KW-1133">Transmembrane helix</keyword>
<sequence length="291" mass="32198">MEYPIGPCAPIAQNIYLYTPPTPPTALLILCTWLGGASPRRIAKYTAGYAKLFPTAVIVLITTTIAEITMKSFAAVKERLEPARGVISQFFGLNSDGGDTSRPVLLHIFSHGGSNIGTQLMRSIRDDSVAKHDRLVSALRLVIFDCCPGDSAFIRQYNAAAVSLPPATTYPIRNLLGRAVLYPSIGLLSILQAAGVMSDVEGLRAELNDPGLFGIPARRLYVYSVEDEMVRWEDVERHMEDGRGRGFLVQGEKFGKGEHCALVMLDEVRYWESIRRAWEGEEERPARESRL</sequence>
<dbReference type="Pfam" id="PF05705">
    <property type="entry name" value="DUF829"/>
    <property type="match status" value="1"/>
</dbReference>
<reference evidence="8" key="1">
    <citation type="journal article" date="2016" name="Genome Announc.">
        <title>Draft genome sequences of fungus Aspergillus calidoustus.</title>
        <authorList>
            <person name="Horn F."/>
            <person name="Linde J."/>
            <person name="Mattern D.J."/>
            <person name="Walther G."/>
            <person name="Guthke R."/>
            <person name="Scherlach K."/>
            <person name="Martin K."/>
            <person name="Brakhage A.A."/>
            <person name="Petzke L."/>
            <person name="Valiante V."/>
        </authorList>
    </citation>
    <scope>NUCLEOTIDE SEQUENCE [LARGE SCALE GENOMIC DNA]</scope>
    <source>
        <strain evidence="8">SF006504</strain>
    </source>
</reference>
<dbReference type="PANTHER" id="PTHR12265">
    <property type="entry name" value="TRANSMEMBRANE PROTEIN 53"/>
    <property type="match status" value="1"/>
</dbReference>
<accession>A0A0U5G7C8</accession>
<dbReference type="Proteomes" id="UP000054771">
    <property type="component" value="Unassembled WGS sequence"/>
</dbReference>
<evidence type="ECO:0000313" key="7">
    <source>
        <dbReference type="EMBL" id="CEL06829.1"/>
    </source>
</evidence>
<evidence type="ECO:0000256" key="1">
    <source>
        <dbReference type="ARBA" id="ARBA00004126"/>
    </source>
</evidence>
<dbReference type="EMBL" id="CDMC01000008">
    <property type="protein sequence ID" value="CEL06829.1"/>
    <property type="molecule type" value="Genomic_DNA"/>
</dbReference>
<evidence type="ECO:0008006" key="9">
    <source>
        <dbReference type="Google" id="ProtNLM"/>
    </source>
</evidence>
<evidence type="ECO:0000256" key="6">
    <source>
        <dbReference type="ARBA" id="ARBA00037847"/>
    </source>
</evidence>
<evidence type="ECO:0000256" key="3">
    <source>
        <dbReference type="ARBA" id="ARBA00022989"/>
    </source>
</evidence>
<evidence type="ECO:0000313" key="8">
    <source>
        <dbReference type="Proteomes" id="UP000054771"/>
    </source>
</evidence>
<dbReference type="OrthoDB" id="77878at2759"/>
<dbReference type="OMA" id="MAWITAM"/>
<organism evidence="7 8">
    <name type="scientific">Aspergillus calidoustus</name>
    <dbReference type="NCBI Taxonomy" id="454130"/>
    <lineage>
        <taxon>Eukaryota</taxon>
        <taxon>Fungi</taxon>
        <taxon>Dikarya</taxon>
        <taxon>Ascomycota</taxon>
        <taxon>Pezizomycotina</taxon>
        <taxon>Eurotiomycetes</taxon>
        <taxon>Eurotiomycetidae</taxon>
        <taxon>Eurotiales</taxon>
        <taxon>Aspergillaceae</taxon>
        <taxon>Aspergillus</taxon>
        <taxon>Aspergillus subgen. Nidulantes</taxon>
    </lineage>
</organism>
<evidence type="ECO:0000256" key="5">
    <source>
        <dbReference type="ARBA" id="ARBA00023242"/>
    </source>
</evidence>
<protein>
    <recommendedName>
        <fullName evidence="9">DNA repair protein (Rad57)</fullName>
    </recommendedName>
</protein>
<evidence type="ECO:0000256" key="4">
    <source>
        <dbReference type="ARBA" id="ARBA00023136"/>
    </source>
</evidence>
<keyword evidence="8" id="KW-1185">Reference proteome</keyword>
<proteinExistence type="predicted"/>
<keyword evidence="5" id="KW-0539">Nucleus</keyword>
<keyword evidence="2" id="KW-0812">Transmembrane</keyword>
<dbReference type="InterPro" id="IPR008547">
    <property type="entry name" value="DUF829_TMEM53"/>
</dbReference>
<dbReference type="GO" id="GO:0031965">
    <property type="term" value="C:nuclear membrane"/>
    <property type="evidence" value="ECO:0007669"/>
    <property type="project" value="UniProtKB-SubCell"/>
</dbReference>
<dbReference type="AlphaFoldDB" id="A0A0U5G7C8"/>
<name>A0A0U5G7C8_ASPCI</name>
<dbReference type="PANTHER" id="PTHR12265:SF30">
    <property type="entry name" value="TRANSMEMBRANE PROTEIN 53"/>
    <property type="match status" value="1"/>
</dbReference>
<keyword evidence="4" id="KW-0472">Membrane</keyword>
<gene>
    <name evidence="7" type="ORF">ASPCAL10001</name>
</gene>
<evidence type="ECO:0000256" key="2">
    <source>
        <dbReference type="ARBA" id="ARBA00022692"/>
    </source>
</evidence>